<proteinExistence type="predicted"/>
<comment type="caution">
    <text evidence="1">The sequence shown here is derived from an EMBL/GenBank/DDBJ whole genome shotgun (WGS) entry which is preliminary data.</text>
</comment>
<keyword evidence="2" id="KW-1185">Reference proteome</keyword>
<protein>
    <submittedName>
        <fullName evidence="1">Uncharacterized protein</fullName>
    </submittedName>
</protein>
<organism evidence="1 2">
    <name type="scientific">Eretmocerus hayati</name>
    <dbReference type="NCBI Taxonomy" id="131215"/>
    <lineage>
        <taxon>Eukaryota</taxon>
        <taxon>Metazoa</taxon>
        <taxon>Ecdysozoa</taxon>
        <taxon>Arthropoda</taxon>
        <taxon>Hexapoda</taxon>
        <taxon>Insecta</taxon>
        <taxon>Pterygota</taxon>
        <taxon>Neoptera</taxon>
        <taxon>Endopterygota</taxon>
        <taxon>Hymenoptera</taxon>
        <taxon>Apocrita</taxon>
        <taxon>Proctotrupomorpha</taxon>
        <taxon>Chalcidoidea</taxon>
        <taxon>Aphelinidae</taxon>
        <taxon>Aphelininae</taxon>
        <taxon>Eretmocerus</taxon>
    </lineage>
</organism>
<accession>A0ACC2PJD0</accession>
<sequence length="758" mass="83786">IYLTPPQQDCKQCRHTTNDGKTVKPMMRGKGSSSATMMGCGGGDEDEEISEDVPLMGISELILDSSSSSSSSSSNKNMIQQQQRVSITSASDSTPSSGGGSPPMPRSASKSPMSDEGIEADAIKRGSVSRCWSIDSAVTSCGSGPDEELLLFAAAAAAAAVANGSCSGEVHRNKLKVTRCCSSDSAVLSDDDLQNKGDNCSNSSSSGIGLDNESTEGRPRFWRTPSVVVSDYSDYSYFDERYERSDSELEKLDCNSASPSQASSCSCLDCDDEARDFHDVLSSQHHYHRGLDENRYMTQVYRDRRHSDSCCLGPAAMNLSLSSRNISDGSRRNSCLGSANPYTTKLPMDKRELSATSEEKENSLPLSTSTQTFEYLGVPPTRKNSDCSTLSSLSSDEFEVTELQPVKRSQTSGWRKLRNIVHWTPFFQTYKKQRYPWVQLAGHQGNFRAGPMPGTILKKLCPQEEACFRQLMNDVLRPYVPEYKGVLDVREHQDRIKGSTEANIQTDSTIGISNEKENEDKGAIVASYLQLQDLLGEFEQPCVMDCKVGVRTYLETELAKAKERPKLRKDMYEKMVQVDPSAPSTEERKLQGVTKPRYMVWRETISSTATLGFRVEGMKLANGGSSKDFKTTKTREQVMEALRRFVEGYPHAVPKYVQRLKAIRATLKASPFFACHEVVGSSLLFVHDAKQAGVWMIDFAKTLPLPQHLSRISHDVEWQVGNHEDGYLIGVNNLIDIFEEIKSSGSNSDETVLQTANL</sequence>
<feature type="non-terminal residue" evidence="1">
    <location>
        <position position="1"/>
    </location>
</feature>
<evidence type="ECO:0000313" key="2">
    <source>
        <dbReference type="Proteomes" id="UP001239111"/>
    </source>
</evidence>
<name>A0ACC2PJD0_9HYME</name>
<dbReference type="Proteomes" id="UP001239111">
    <property type="component" value="Chromosome 1"/>
</dbReference>
<dbReference type="EMBL" id="CM056741">
    <property type="protein sequence ID" value="KAJ8683467.1"/>
    <property type="molecule type" value="Genomic_DNA"/>
</dbReference>
<gene>
    <name evidence="1" type="ORF">QAD02_019259</name>
</gene>
<reference evidence="1" key="1">
    <citation type="submission" date="2023-04" db="EMBL/GenBank/DDBJ databases">
        <title>A chromosome-level genome assembly of the parasitoid wasp Eretmocerus hayati.</title>
        <authorList>
            <person name="Zhong Y."/>
            <person name="Liu S."/>
            <person name="Liu Y."/>
        </authorList>
    </citation>
    <scope>NUCLEOTIDE SEQUENCE</scope>
    <source>
        <strain evidence="1">ZJU_SS_LIU_2023</strain>
    </source>
</reference>
<evidence type="ECO:0000313" key="1">
    <source>
        <dbReference type="EMBL" id="KAJ8683467.1"/>
    </source>
</evidence>